<sequence length="119" mass="12465">MASITRVRLPILIRSSPALTRPISCTATLRKGPVETTKDTLKKADRLVSDVAVKGIEVGEEATQKAKDTLGIKGSEVKGKSQELKGDAEELAGRGKGKAEEAIGKAKGKAHEVSGKMGV</sequence>
<dbReference type="GeneID" id="34610942"/>
<dbReference type="AlphaFoldDB" id="A0A1L9SWR8"/>
<gene>
    <name evidence="2" type="ORF">ASPZODRAFT_138649</name>
</gene>
<evidence type="ECO:0000256" key="1">
    <source>
        <dbReference type="SAM" id="MobiDB-lite"/>
    </source>
</evidence>
<accession>A0A1L9SWR8</accession>
<name>A0A1L9SWR8_9EURO</name>
<dbReference type="Proteomes" id="UP000184188">
    <property type="component" value="Unassembled WGS sequence"/>
</dbReference>
<organism evidence="2 3">
    <name type="scientific">Penicilliopsis zonata CBS 506.65</name>
    <dbReference type="NCBI Taxonomy" id="1073090"/>
    <lineage>
        <taxon>Eukaryota</taxon>
        <taxon>Fungi</taxon>
        <taxon>Dikarya</taxon>
        <taxon>Ascomycota</taxon>
        <taxon>Pezizomycotina</taxon>
        <taxon>Eurotiomycetes</taxon>
        <taxon>Eurotiomycetidae</taxon>
        <taxon>Eurotiales</taxon>
        <taxon>Aspergillaceae</taxon>
        <taxon>Penicilliopsis</taxon>
    </lineage>
</organism>
<proteinExistence type="predicted"/>
<dbReference type="VEuPathDB" id="FungiDB:ASPZODRAFT_138649"/>
<reference evidence="3" key="1">
    <citation type="journal article" date="2017" name="Genome Biol.">
        <title>Comparative genomics reveals high biological diversity and specific adaptations in the industrially and medically important fungal genus Aspergillus.</title>
        <authorList>
            <person name="de Vries R.P."/>
            <person name="Riley R."/>
            <person name="Wiebenga A."/>
            <person name="Aguilar-Osorio G."/>
            <person name="Amillis S."/>
            <person name="Uchima C.A."/>
            <person name="Anderluh G."/>
            <person name="Asadollahi M."/>
            <person name="Askin M."/>
            <person name="Barry K."/>
            <person name="Battaglia E."/>
            <person name="Bayram O."/>
            <person name="Benocci T."/>
            <person name="Braus-Stromeyer S.A."/>
            <person name="Caldana C."/>
            <person name="Canovas D."/>
            <person name="Cerqueira G.C."/>
            <person name="Chen F."/>
            <person name="Chen W."/>
            <person name="Choi C."/>
            <person name="Clum A."/>
            <person name="Dos Santos R.A."/>
            <person name="Damasio A.R."/>
            <person name="Diallinas G."/>
            <person name="Emri T."/>
            <person name="Fekete E."/>
            <person name="Flipphi M."/>
            <person name="Freyberg S."/>
            <person name="Gallo A."/>
            <person name="Gournas C."/>
            <person name="Habgood R."/>
            <person name="Hainaut M."/>
            <person name="Harispe M.L."/>
            <person name="Henrissat B."/>
            <person name="Hilden K.S."/>
            <person name="Hope R."/>
            <person name="Hossain A."/>
            <person name="Karabika E."/>
            <person name="Karaffa L."/>
            <person name="Karanyi Z."/>
            <person name="Krasevec N."/>
            <person name="Kuo A."/>
            <person name="Kusch H."/>
            <person name="LaButti K."/>
            <person name="Lagendijk E.L."/>
            <person name="Lapidus A."/>
            <person name="Levasseur A."/>
            <person name="Lindquist E."/>
            <person name="Lipzen A."/>
            <person name="Logrieco A.F."/>
            <person name="MacCabe A."/>
            <person name="Maekelae M.R."/>
            <person name="Malavazi I."/>
            <person name="Melin P."/>
            <person name="Meyer V."/>
            <person name="Mielnichuk N."/>
            <person name="Miskei M."/>
            <person name="Molnar A.P."/>
            <person name="Mule G."/>
            <person name="Ngan C.Y."/>
            <person name="Orejas M."/>
            <person name="Orosz E."/>
            <person name="Ouedraogo J.P."/>
            <person name="Overkamp K.M."/>
            <person name="Park H.-S."/>
            <person name="Perrone G."/>
            <person name="Piumi F."/>
            <person name="Punt P.J."/>
            <person name="Ram A.F."/>
            <person name="Ramon A."/>
            <person name="Rauscher S."/>
            <person name="Record E."/>
            <person name="Riano-Pachon D.M."/>
            <person name="Robert V."/>
            <person name="Roehrig J."/>
            <person name="Ruller R."/>
            <person name="Salamov A."/>
            <person name="Salih N.S."/>
            <person name="Samson R.A."/>
            <person name="Sandor E."/>
            <person name="Sanguinetti M."/>
            <person name="Schuetze T."/>
            <person name="Sepcic K."/>
            <person name="Shelest E."/>
            <person name="Sherlock G."/>
            <person name="Sophianopoulou V."/>
            <person name="Squina F.M."/>
            <person name="Sun H."/>
            <person name="Susca A."/>
            <person name="Todd R.B."/>
            <person name="Tsang A."/>
            <person name="Unkles S.E."/>
            <person name="van de Wiele N."/>
            <person name="van Rossen-Uffink D."/>
            <person name="Oliveira J.V."/>
            <person name="Vesth T.C."/>
            <person name="Visser J."/>
            <person name="Yu J.-H."/>
            <person name="Zhou M."/>
            <person name="Andersen M.R."/>
            <person name="Archer D.B."/>
            <person name="Baker S.E."/>
            <person name="Benoit I."/>
            <person name="Brakhage A.A."/>
            <person name="Braus G.H."/>
            <person name="Fischer R."/>
            <person name="Frisvad J.C."/>
            <person name="Goldman G.H."/>
            <person name="Houbraken J."/>
            <person name="Oakley B."/>
            <person name="Pocsi I."/>
            <person name="Scazzocchio C."/>
            <person name="Seiboth B."/>
            <person name="vanKuyk P.A."/>
            <person name="Wortman J."/>
            <person name="Dyer P.S."/>
            <person name="Grigoriev I.V."/>
        </authorList>
    </citation>
    <scope>NUCLEOTIDE SEQUENCE [LARGE SCALE GENOMIC DNA]</scope>
    <source>
        <strain evidence="3">CBS 506.65</strain>
    </source>
</reference>
<dbReference type="STRING" id="1073090.A0A1L9SWR8"/>
<dbReference type="OrthoDB" id="4023585at2759"/>
<evidence type="ECO:0008006" key="4">
    <source>
        <dbReference type="Google" id="ProtNLM"/>
    </source>
</evidence>
<keyword evidence="3" id="KW-1185">Reference proteome</keyword>
<dbReference type="EMBL" id="KV878336">
    <property type="protein sequence ID" value="OJJ51567.1"/>
    <property type="molecule type" value="Genomic_DNA"/>
</dbReference>
<feature type="region of interest" description="Disordered" evidence="1">
    <location>
        <begin position="76"/>
        <end position="119"/>
    </location>
</feature>
<protein>
    <recommendedName>
        <fullName evidence="4">CsbD-like domain-containing protein</fullName>
    </recommendedName>
</protein>
<evidence type="ECO:0000313" key="2">
    <source>
        <dbReference type="EMBL" id="OJJ51567.1"/>
    </source>
</evidence>
<evidence type="ECO:0000313" key="3">
    <source>
        <dbReference type="Proteomes" id="UP000184188"/>
    </source>
</evidence>
<dbReference type="RefSeq" id="XP_022586077.1">
    <property type="nucleotide sequence ID" value="XM_022724477.1"/>
</dbReference>